<dbReference type="GO" id="GO:0005576">
    <property type="term" value="C:extracellular region"/>
    <property type="evidence" value="ECO:0007669"/>
    <property type="project" value="UniProtKB-SubCell"/>
</dbReference>
<dbReference type="SUPFAM" id="SSF57603">
    <property type="entry name" value="FnI-like domain"/>
    <property type="match status" value="1"/>
</dbReference>
<evidence type="ECO:0000256" key="1">
    <source>
        <dbReference type="ARBA" id="ARBA00004613"/>
    </source>
</evidence>
<evidence type="ECO:0000313" key="6">
    <source>
        <dbReference type="Proteomes" id="UP000694523"/>
    </source>
</evidence>
<dbReference type="PANTHER" id="PTHR46698:SF4">
    <property type="entry name" value="CROSSVEINLESS 2"/>
    <property type="match status" value="1"/>
</dbReference>
<keyword evidence="6" id="KW-1185">Reference proteome</keyword>
<reference evidence="5" key="1">
    <citation type="submission" date="2025-08" db="UniProtKB">
        <authorList>
            <consortium name="Ensembl"/>
        </authorList>
    </citation>
    <scope>IDENTIFICATION</scope>
</reference>
<dbReference type="Ensembl" id="ENSNMLT00000010778.1">
    <property type="protein sequence ID" value="ENSNMLP00000009532.1"/>
    <property type="gene ID" value="ENSNMLG00000006627.1"/>
</dbReference>
<dbReference type="SMART" id="SM00214">
    <property type="entry name" value="VWC"/>
    <property type="match status" value="1"/>
</dbReference>
<organism evidence="5 6">
    <name type="scientific">Neogobius melanostomus</name>
    <name type="common">round goby</name>
    <dbReference type="NCBI Taxonomy" id="47308"/>
    <lineage>
        <taxon>Eukaryota</taxon>
        <taxon>Metazoa</taxon>
        <taxon>Chordata</taxon>
        <taxon>Craniata</taxon>
        <taxon>Vertebrata</taxon>
        <taxon>Euteleostomi</taxon>
        <taxon>Actinopterygii</taxon>
        <taxon>Neopterygii</taxon>
        <taxon>Teleostei</taxon>
        <taxon>Neoteleostei</taxon>
        <taxon>Acanthomorphata</taxon>
        <taxon>Gobiaria</taxon>
        <taxon>Gobiiformes</taxon>
        <taxon>Gobioidei</taxon>
        <taxon>Gobiidae</taxon>
        <taxon>Benthophilinae</taxon>
        <taxon>Neogobiini</taxon>
        <taxon>Neogobius</taxon>
    </lineage>
</organism>
<keyword evidence="3" id="KW-0732">Signal</keyword>
<feature type="domain" description="VWFC" evidence="4">
    <location>
        <begin position="34"/>
        <end position="92"/>
    </location>
</feature>
<dbReference type="AlphaFoldDB" id="A0A8C6WIJ8"/>
<reference evidence="5" key="2">
    <citation type="submission" date="2025-09" db="UniProtKB">
        <authorList>
            <consortium name="Ensembl"/>
        </authorList>
    </citation>
    <scope>IDENTIFICATION</scope>
</reference>
<dbReference type="Pfam" id="PF23334">
    <property type="entry name" value="VWC2L_2nd"/>
    <property type="match status" value="1"/>
</dbReference>
<evidence type="ECO:0000256" key="2">
    <source>
        <dbReference type="ARBA" id="ARBA00022525"/>
    </source>
</evidence>
<dbReference type="InterPro" id="IPR001007">
    <property type="entry name" value="VWF_dom"/>
</dbReference>
<dbReference type="Gene3D" id="6.20.200.20">
    <property type="match status" value="1"/>
</dbReference>
<sequence length="144" mass="15952">SCVCTNGTVQCQHRPCPFASCSNPITRDCCRSCEGCLYRGEEYPDSFEFSNANDPCSVCYCYGGEVVCTRIPCYEECSHPYTAPGQCCAQCDRKFTFGQIPFNIPLLSNVPDRENPCSQCTCQVSAPDTDSLLQSLFQVCFIIL</sequence>
<evidence type="ECO:0000313" key="5">
    <source>
        <dbReference type="Ensembl" id="ENSNMLP00000009532.1"/>
    </source>
</evidence>
<dbReference type="Proteomes" id="UP000694523">
    <property type="component" value="Unplaced"/>
</dbReference>
<dbReference type="InterPro" id="IPR052424">
    <property type="entry name" value="Kielin_Chordin-BMP_Reg"/>
</dbReference>
<evidence type="ECO:0000256" key="3">
    <source>
        <dbReference type="ARBA" id="ARBA00022729"/>
    </source>
</evidence>
<dbReference type="PROSITE" id="PS01208">
    <property type="entry name" value="VWFC_1"/>
    <property type="match status" value="1"/>
</dbReference>
<comment type="subcellular location">
    <subcellularLocation>
        <location evidence="1">Secreted</location>
    </subcellularLocation>
</comment>
<keyword evidence="2" id="KW-0964">Secreted</keyword>
<dbReference type="PANTHER" id="PTHR46698">
    <property type="entry name" value="CROSSVEINLESS 2"/>
    <property type="match status" value="1"/>
</dbReference>
<evidence type="ECO:0000259" key="4">
    <source>
        <dbReference type="PROSITE" id="PS50184"/>
    </source>
</evidence>
<name>A0A8C6WIJ8_9GOBI</name>
<proteinExistence type="predicted"/>
<accession>A0A8C6WIJ8</accession>
<protein>
    <recommendedName>
        <fullName evidence="4">VWFC domain-containing protein</fullName>
    </recommendedName>
</protein>
<dbReference type="PROSITE" id="PS50184">
    <property type="entry name" value="VWFC_2"/>
    <property type="match status" value="1"/>
</dbReference>